<dbReference type="RefSeq" id="WP_093322521.1">
    <property type="nucleotide sequence ID" value="NZ_FOAF01000001.1"/>
</dbReference>
<keyword evidence="3" id="KW-0804">Transcription</keyword>
<evidence type="ECO:0000256" key="3">
    <source>
        <dbReference type="ARBA" id="ARBA00023163"/>
    </source>
</evidence>
<dbReference type="GO" id="GO:0003677">
    <property type="term" value="F:DNA binding"/>
    <property type="evidence" value="ECO:0007669"/>
    <property type="project" value="UniProtKB-KW"/>
</dbReference>
<reference evidence="6" key="1">
    <citation type="submission" date="2016-10" db="EMBL/GenBank/DDBJ databases">
        <authorList>
            <person name="Varghese N."/>
            <person name="Submissions S."/>
        </authorList>
    </citation>
    <scope>NUCLEOTIDE SEQUENCE [LARGE SCALE GENOMIC DNA]</scope>
    <source>
        <strain evidence="6">DSM 18733</strain>
    </source>
</reference>
<name>A0A1H7M3U3_OLID1</name>
<protein>
    <submittedName>
        <fullName evidence="5">Transcriptional regulator, HxlR family</fullName>
    </submittedName>
</protein>
<dbReference type="Proteomes" id="UP000199421">
    <property type="component" value="Unassembled WGS sequence"/>
</dbReference>
<dbReference type="AlphaFoldDB" id="A0A1H7M3U3"/>
<dbReference type="Gene3D" id="1.10.10.10">
    <property type="entry name" value="Winged helix-like DNA-binding domain superfamily/Winged helix DNA-binding domain"/>
    <property type="match status" value="1"/>
</dbReference>
<dbReference type="Pfam" id="PF01638">
    <property type="entry name" value="HxlR"/>
    <property type="match status" value="1"/>
</dbReference>
<feature type="domain" description="HTH hxlR-type" evidence="4">
    <location>
        <begin position="5"/>
        <end position="104"/>
    </location>
</feature>
<evidence type="ECO:0000313" key="5">
    <source>
        <dbReference type="EMBL" id="SEL05801.1"/>
    </source>
</evidence>
<dbReference type="SUPFAM" id="SSF46785">
    <property type="entry name" value="Winged helix' DNA-binding domain"/>
    <property type="match status" value="1"/>
</dbReference>
<dbReference type="STRING" id="407022.SAMN05661044_01852"/>
<evidence type="ECO:0000256" key="2">
    <source>
        <dbReference type="ARBA" id="ARBA00023125"/>
    </source>
</evidence>
<dbReference type="PANTHER" id="PTHR33204:SF37">
    <property type="entry name" value="HTH-TYPE TRANSCRIPTIONAL REGULATOR YODB"/>
    <property type="match status" value="1"/>
</dbReference>
<dbReference type="OrthoDB" id="9791143at2"/>
<keyword evidence="1" id="KW-0805">Transcription regulation</keyword>
<dbReference type="PANTHER" id="PTHR33204">
    <property type="entry name" value="TRANSCRIPTIONAL REGULATOR, MARR FAMILY"/>
    <property type="match status" value="1"/>
</dbReference>
<keyword evidence="2" id="KW-0238">DNA-binding</keyword>
<gene>
    <name evidence="5" type="ORF">SAMN05661044_01852</name>
</gene>
<sequence length="139" mass="16625">MRSDCPLNFAIEIFGDKWTLLIIRDLIFFDKRYYQEFLSSQEKISTNILADRLTALEKNGFVKKERDEHHKQKIIYRLTEKGIDLVPMLIEIALWSDKYGENLPQYKKDFILKEVRKNKTTAVKKLTKDLHKRHILLQT</sequence>
<accession>A0A1H7M3U3</accession>
<dbReference type="InterPro" id="IPR036388">
    <property type="entry name" value="WH-like_DNA-bd_sf"/>
</dbReference>
<dbReference type="PROSITE" id="PS51118">
    <property type="entry name" value="HTH_HXLR"/>
    <property type="match status" value="1"/>
</dbReference>
<evidence type="ECO:0000259" key="4">
    <source>
        <dbReference type="PROSITE" id="PS51118"/>
    </source>
</evidence>
<dbReference type="InterPro" id="IPR036390">
    <property type="entry name" value="WH_DNA-bd_sf"/>
</dbReference>
<evidence type="ECO:0000313" key="6">
    <source>
        <dbReference type="Proteomes" id="UP000199421"/>
    </source>
</evidence>
<evidence type="ECO:0000256" key="1">
    <source>
        <dbReference type="ARBA" id="ARBA00023015"/>
    </source>
</evidence>
<proteinExistence type="predicted"/>
<keyword evidence="6" id="KW-1185">Reference proteome</keyword>
<dbReference type="InterPro" id="IPR002577">
    <property type="entry name" value="HTH_HxlR"/>
</dbReference>
<dbReference type="EMBL" id="FOAF01000001">
    <property type="protein sequence ID" value="SEL05801.1"/>
    <property type="molecule type" value="Genomic_DNA"/>
</dbReference>
<organism evidence="5 6">
    <name type="scientific">Olivibacter domesticus</name>
    <name type="common">Pseudosphingobacterium domesticum</name>
    <dbReference type="NCBI Taxonomy" id="407022"/>
    <lineage>
        <taxon>Bacteria</taxon>
        <taxon>Pseudomonadati</taxon>
        <taxon>Bacteroidota</taxon>
        <taxon>Sphingobacteriia</taxon>
        <taxon>Sphingobacteriales</taxon>
        <taxon>Sphingobacteriaceae</taxon>
        <taxon>Olivibacter</taxon>
    </lineage>
</organism>